<dbReference type="RefSeq" id="WP_385940089.1">
    <property type="nucleotide sequence ID" value="NZ_JBHSOZ010000003.1"/>
</dbReference>
<dbReference type="SUPFAM" id="SSF52833">
    <property type="entry name" value="Thioredoxin-like"/>
    <property type="match status" value="1"/>
</dbReference>
<dbReference type="Pfam" id="PF00085">
    <property type="entry name" value="Thioredoxin"/>
    <property type="match status" value="1"/>
</dbReference>
<dbReference type="EMBL" id="JBHSOZ010000003">
    <property type="protein sequence ID" value="MFC5712822.1"/>
    <property type="molecule type" value="Genomic_DNA"/>
</dbReference>
<dbReference type="InterPro" id="IPR050620">
    <property type="entry name" value="Thioredoxin_H-type-like"/>
</dbReference>
<name>A0ABW0YQ16_9BACI</name>
<proteinExistence type="predicted"/>
<organism evidence="2 3">
    <name type="scientific">Thalassorhabdus alkalitolerans</name>
    <dbReference type="NCBI Taxonomy" id="2282697"/>
    <lineage>
        <taxon>Bacteria</taxon>
        <taxon>Bacillati</taxon>
        <taxon>Bacillota</taxon>
        <taxon>Bacilli</taxon>
        <taxon>Bacillales</taxon>
        <taxon>Bacillaceae</taxon>
        <taxon>Thalassorhabdus</taxon>
    </lineage>
</organism>
<protein>
    <submittedName>
        <fullName evidence="2">Thioredoxin family protein</fullName>
    </submittedName>
</protein>
<dbReference type="PANTHER" id="PTHR10438">
    <property type="entry name" value="THIOREDOXIN"/>
    <property type="match status" value="1"/>
</dbReference>
<dbReference type="CDD" id="cd02947">
    <property type="entry name" value="TRX_family"/>
    <property type="match status" value="1"/>
</dbReference>
<comment type="caution">
    <text evidence="2">The sequence shown here is derived from an EMBL/GenBank/DDBJ whole genome shotgun (WGS) entry which is preliminary data.</text>
</comment>
<evidence type="ECO:0000313" key="3">
    <source>
        <dbReference type="Proteomes" id="UP001596142"/>
    </source>
</evidence>
<feature type="domain" description="Thioredoxin" evidence="1">
    <location>
        <begin position="1"/>
        <end position="105"/>
    </location>
</feature>
<keyword evidence="3" id="KW-1185">Reference proteome</keyword>
<reference evidence="3" key="1">
    <citation type="journal article" date="2019" name="Int. J. Syst. Evol. Microbiol.">
        <title>The Global Catalogue of Microorganisms (GCM) 10K type strain sequencing project: providing services to taxonomists for standard genome sequencing and annotation.</title>
        <authorList>
            <consortium name="The Broad Institute Genomics Platform"/>
            <consortium name="The Broad Institute Genome Sequencing Center for Infectious Disease"/>
            <person name="Wu L."/>
            <person name="Ma J."/>
        </authorList>
    </citation>
    <scope>NUCLEOTIDE SEQUENCE [LARGE SCALE GENOMIC DNA]</scope>
    <source>
        <strain evidence="3">CECT 7184</strain>
    </source>
</reference>
<accession>A0ABW0YQ16</accession>
<evidence type="ECO:0000313" key="2">
    <source>
        <dbReference type="EMBL" id="MFC5712822.1"/>
    </source>
</evidence>
<dbReference type="PROSITE" id="PS51352">
    <property type="entry name" value="THIOREDOXIN_2"/>
    <property type="match status" value="1"/>
</dbReference>
<sequence length="107" mass="12615">MEALLTAGDFEKAIQGEKVIVLFSADWCPDCRVIEPVLPGIEEKYRDFTFYHADRDELLEKCQEYDVYGIPSFIGFHRGKEVHRFVDKKRKTEEQIIEFIKDTIEKL</sequence>
<dbReference type="InterPro" id="IPR013766">
    <property type="entry name" value="Thioredoxin_domain"/>
</dbReference>
<gene>
    <name evidence="2" type="ORF">ACFPU1_08510</name>
</gene>
<dbReference type="InterPro" id="IPR036249">
    <property type="entry name" value="Thioredoxin-like_sf"/>
</dbReference>
<evidence type="ECO:0000259" key="1">
    <source>
        <dbReference type="PROSITE" id="PS51352"/>
    </source>
</evidence>
<dbReference type="Proteomes" id="UP001596142">
    <property type="component" value="Unassembled WGS sequence"/>
</dbReference>
<dbReference type="PANTHER" id="PTHR10438:SF468">
    <property type="entry name" value="THIOREDOXIN-1-RELATED"/>
    <property type="match status" value="1"/>
</dbReference>
<dbReference type="Gene3D" id="3.40.30.10">
    <property type="entry name" value="Glutaredoxin"/>
    <property type="match status" value="1"/>
</dbReference>